<evidence type="ECO:0000256" key="7">
    <source>
        <dbReference type="ARBA" id="ARBA00023136"/>
    </source>
</evidence>
<keyword evidence="3" id="KW-0813">Transport</keyword>
<keyword evidence="5 8" id="KW-0812">Transmembrane</keyword>
<gene>
    <name evidence="9" type="ORF">GCM10017764_16640</name>
</gene>
<feature type="transmembrane region" description="Helical" evidence="8">
    <location>
        <begin position="138"/>
        <end position="166"/>
    </location>
</feature>
<organism evidence="9 10">
    <name type="scientific">Sphingobacterium griseoflavum</name>
    <dbReference type="NCBI Taxonomy" id="1474952"/>
    <lineage>
        <taxon>Bacteria</taxon>
        <taxon>Pseudomonadati</taxon>
        <taxon>Bacteroidota</taxon>
        <taxon>Sphingobacteriia</taxon>
        <taxon>Sphingobacteriales</taxon>
        <taxon>Sphingobacteriaceae</taxon>
        <taxon>Sphingobacterium</taxon>
    </lineage>
</organism>
<evidence type="ECO:0000256" key="6">
    <source>
        <dbReference type="ARBA" id="ARBA00022989"/>
    </source>
</evidence>
<evidence type="ECO:0000256" key="3">
    <source>
        <dbReference type="ARBA" id="ARBA00022448"/>
    </source>
</evidence>
<feature type="transmembrane region" description="Helical" evidence="8">
    <location>
        <begin position="7"/>
        <end position="24"/>
    </location>
</feature>
<feature type="transmembrane region" description="Helical" evidence="8">
    <location>
        <begin position="303"/>
        <end position="330"/>
    </location>
</feature>
<comment type="similarity">
    <text evidence="2">Belongs to the autoinducer-2 exporter (AI-2E) (TC 2.A.86) family.</text>
</comment>
<dbReference type="EMBL" id="BNAF01000005">
    <property type="protein sequence ID" value="GHE34012.1"/>
    <property type="molecule type" value="Genomic_DNA"/>
</dbReference>
<feature type="transmembrane region" description="Helical" evidence="8">
    <location>
        <begin position="266"/>
        <end position="283"/>
    </location>
</feature>
<evidence type="ECO:0000256" key="4">
    <source>
        <dbReference type="ARBA" id="ARBA00022475"/>
    </source>
</evidence>
<keyword evidence="4" id="KW-1003">Cell membrane</keyword>
<keyword evidence="10" id="KW-1185">Reference proteome</keyword>
<evidence type="ECO:0000256" key="1">
    <source>
        <dbReference type="ARBA" id="ARBA00004651"/>
    </source>
</evidence>
<feature type="transmembrane region" description="Helical" evidence="8">
    <location>
        <begin position="203"/>
        <end position="226"/>
    </location>
</feature>
<reference evidence="10" key="1">
    <citation type="journal article" date="2019" name="Int. J. Syst. Evol. Microbiol.">
        <title>The Global Catalogue of Microorganisms (GCM) 10K type strain sequencing project: providing services to taxonomists for standard genome sequencing and annotation.</title>
        <authorList>
            <consortium name="The Broad Institute Genomics Platform"/>
            <consortium name="The Broad Institute Genome Sequencing Center for Infectious Disease"/>
            <person name="Wu L."/>
            <person name="Ma J."/>
        </authorList>
    </citation>
    <scope>NUCLEOTIDE SEQUENCE [LARGE SCALE GENOMIC DNA]</scope>
    <source>
        <strain evidence="10">CGMCC 1.12966</strain>
    </source>
</reference>
<evidence type="ECO:0000313" key="9">
    <source>
        <dbReference type="EMBL" id="GHE34012.1"/>
    </source>
</evidence>
<accession>A0ABQ3HTZ0</accession>
<sequence>MTKKASLVGFNQFLYFLIALFGIMYLGRSFLIPLAIGCLFAMLLIPACRWLERRKFSRFAAAAACVFSLVLVLIGVLTLLTQQIVSLNNDLSNLHEHFYGFASSVQDQVEETFGIAKDEQKAYLADQMDKVAEVVGSYAAFFVAQFGSFLVHLVIIITYTLLLLVYRGRIKNFVLKLVEKHTGQGQSDHTRKVVHEVANVSNAYVAGVFYVVAILSVCNTVALYAIGVEHAVLFGILAGLLNIIPYLGSLVGSLIPVIYVLLTKDAFSYAIIVGGYFLLIQQVESYVLTPNITGGKIKLSPLFTILIVLFGNLIWGIAGMVLFVPLLGIAKVIFDHVPQLEPYGYLIAKK</sequence>
<keyword evidence="7 8" id="KW-0472">Membrane</keyword>
<dbReference type="RefSeq" id="WP_189626185.1">
    <property type="nucleotide sequence ID" value="NZ_BNAF01000005.1"/>
</dbReference>
<evidence type="ECO:0008006" key="11">
    <source>
        <dbReference type="Google" id="ProtNLM"/>
    </source>
</evidence>
<evidence type="ECO:0000256" key="8">
    <source>
        <dbReference type="SAM" id="Phobius"/>
    </source>
</evidence>
<dbReference type="Pfam" id="PF01594">
    <property type="entry name" value="AI-2E_transport"/>
    <property type="match status" value="1"/>
</dbReference>
<feature type="transmembrane region" description="Helical" evidence="8">
    <location>
        <begin position="232"/>
        <end position="259"/>
    </location>
</feature>
<evidence type="ECO:0000313" key="10">
    <source>
        <dbReference type="Proteomes" id="UP000620550"/>
    </source>
</evidence>
<proteinExistence type="inferred from homology"/>
<protein>
    <recommendedName>
        <fullName evidence="11">Permease</fullName>
    </recommendedName>
</protein>
<name>A0ABQ3HTZ0_9SPHI</name>
<feature type="transmembrane region" description="Helical" evidence="8">
    <location>
        <begin position="59"/>
        <end position="80"/>
    </location>
</feature>
<dbReference type="PANTHER" id="PTHR21716">
    <property type="entry name" value="TRANSMEMBRANE PROTEIN"/>
    <property type="match status" value="1"/>
</dbReference>
<comment type="caution">
    <text evidence="9">The sequence shown here is derived from an EMBL/GenBank/DDBJ whole genome shotgun (WGS) entry which is preliminary data.</text>
</comment>
<keyword evidence="6 8" id="KW-1133">Transmembrane helix</keyword>
<evidence type="ECO:0000256" key="5">
    <source>
        <dbReference type="ARBA" id="ARBA00022692"/>
    </source>
</evidence>
<feature type="transmembrane region" description="Helical" evidence="8">
    <location>
        <begin position="30"/>
        <end position="47"/>
    </location>
</feature>
<comment type="subcellular location">
    <subcellularLocation>
        <location evidence="1">Cell membrane</location>
        <topology evidence="1">Multi-pass membrane protein</topology>
    </subcellularLocation>
</comment>
<dbReference type="InterPro" id="IPR002549">
    <property type="entry name" value="AI-2E-like"/>
</dbReference>
<dbReference type="PANTHER" id="PTHR21716:SF53">
    <property type="entry name" value="PERMEASE PERM-RELATED"/>
    <property type="match status" value="1"/>
</dbReference>
<dbReference type="Proteomes" id="UP000620550">
    <property type="component" value="Unassembled WGS sequence"/>
</dbReference>
<evidence type="ECO:0000256" key="2">
    <source>
        <dbReference type="ARBA" id="ARBA00009773"/>
    </source>
</evidence>